<gene>
    <name evidence="1" type="ORF">DLJ48_08650</name>
</gene>
<dbReference type="EMBL" id="CP029684">
    <property type="protein sequence ID" value="QHW12506.1"/>
    <property type="molecule type" value="Genomic_DNA"/>
</dbReference>
<evidence type="ECO:0000313" key="1">
    <source>
        <dbReference type="EMBL" id="QHW12506.1"/>
    </source>
</evidence>
<dbReference type="RefSeq" id="WP_161566128.1">
    <property type="nucleotide sequence ID" value="NZ_CP029684.2"/>
</dbReference>
<name>A0ABX6J3U6_9LACO</name>
<proteinExistence type="predicted"/>
<dbReference type="Proteomes" id="UP000286907">
    <property type="component" value="Chromosome"/>
</dbReference>
<keyword evidence="2" id="KW-1185">Reference proteome</keyword>
<organism evidence="1 2">
    <name type="scientific">Oenococcus sicerae</name>
    <dbReference type="NCBI Taxonomy" id="2203724"/>
    <lineage>
        <taxon>Bacteria</taxon>
        <taxon>Bacillati</taxon>
        <taxon>Bacillota</taxon>
        <taxon>Bacilli</taxon>
        <taxon>Lactobacillales</taxon>
        <taxon>Lactobacillaceae</taxon>
        <taxon>Oenococcus</taxon>
    </lineage>
</organism>
<accession>A0ABX6J3U6</accession>
<protein>
    <submittedName>
        <fullName evidence="1">Uncharacterized protein</fullName>
    </submittedName>
</protein>
<reference evidence="1 2" key="1">
    <citation type="journal article" date="2019" name="Syst. Appl. Microbiol.">
        <title>Oenococcus sicerae sp. nov., isolated from French cider.</title>
        <authorList>
            <person name="Cousin F.J."/>
            <person name="Le Guellec R."/>
            <person name="Chagnot C."/>
            <person name="Goux D."/>
            <person name="Dalmasso M."/>
            <person name="Laplace J.M."/>
            <person name="Cretenet M."/>
        </authorList>
    </citation>
    <scope>NUCLEOTIDE SEQUENCE [LARGE SCALE GENOMIC DNA]</scope>
    <source>
        <strain evidence="1 2">UCMA 15228</strain>
    </source>
</reference>
<evidence type="ECO:0000313" key="2">
    <source>
        <dbReference type="Proteomes" id="UP000286907"/>
    </source>
</evidence>
<sequence>MIAINPTFRKIKFNGKHSIEIAEMRFAPKSQAGILKWADNVANIMSAA</sequence>